<sequence>MVQRQVLYLGELNDNQRAGWIRTIEAVSGKEPKPRQLALFPDDREAMPIPDGETVRVRLDKIELRHPREWGASW</sequence>
<comment type="caution">
    <text evidence="1">The sequence shown here is derived from an EMBL/GenBank/DDBJ whole genome shotgun (WGS) entry which is preliminary data.</text>
</comment>
<gene>
    <name evidence="1" type="ORF">BROFUL_01846</name>
</gene>
<dbReference type="EMBL" id="LAQJ01000191">
    <property type="protein sequence ID" value="KKO19431.1"/>
    <property type="molecule type" value="Genomic_DNA"/>
</dbReference>
<feature type="non-terminal residue" evidence="1">
    <location>
        <position position="74"/>
    </location>
</feature>
<evidence type="ECO:0000313" key="1">
    <source>
        <dbReference type="EMBL" id="KKO19431.1"/>
    </source>
</evidence>
<proteinExistence type="predicted"/>
<protein>
    <submittedName>
        <fullName evidence="1">Uncharacterized protein</fullName>
    </submittedName>
</protein>
<keyword evidence="2" id="KW-1185">Reference proteome</keyword>
<name>A0A0M2UWT5_9BACT</name>
<reference evidence="1 2" key="1">
    <citation type="journal article" date="2013" name="BMC Microbiol.">
        <title>Identification of the type II cytochrome c maturation pathway in anammox bacteria by comparative genomics.</title>
        <authorList>
            <person name="Ferousi C."/>
            <person name="Speth D.R."/>
            <person name="Reimann J."/>
            <person name="Op den Camp H.J."/>
            <person name="Allen J.W."/>
            <person name="Keltjens J.T."/>
            <person name="Jetten M.S."/>
        </authorList>
    </citation>
    <scope>NUCLEOTIDE SEQUENCE [LARGE SCALE GENOMIC DNA]</scope>
    <source>
        <strain evidence="1">RU1</strain>
    </source>
</reference>
<dbReference type="AlphaFoldDB" id="A0A0M2UWT5"/>
<evidence type="ECO:0000313" key="2">
    <source>
        <dbReference type="Proteomes" id="UP000034954"/>
    </source>
</evidence>
<dbReference type="Proteomes" id="UP000034954">
    <property type="component" value="Unassembled WGS sequence"/>
</dbReference>
<accession>A0A0M2UWT5</accession>
<organism evidence="1 2">
    <name type="scientific">Candidatus Brocadia fulgida</name>
    <dbReference type="NCBI Taxonomy" id="380242"/>
    <lineage>
        <taxon>Bacteria</taxon>
        <taxon>Pseudomonadati</taxon>
        <taxon>Planctomycetota</taxon>
        <taxon>Candidatus Brocadiia</taxon>
        <taxon>Candidatus Brocadiales</taxon>
        <taxon>Candidatus Brocadiaceae</taxon>
        <taxon>Candidatus Brocadia</taxon>
    </lineage>
</organism>